<evidence type="ECO:0000256" key="2">
    <source>
        <dbReference type="ARBA" id="ARBA00005940"/>
    </source>
</evidence>
<dbReference type="InterPro" id="IPR017853">
    <property type="entry name" value="GH"/>
</dbReference>
<keyword evidence="10" id="KW-1185">Reference proteome</keyword>
<reference evidence="10" key="1">
    <citation type="journal article" date="2019" name="Int. J. Syst. Evol. Microbiol.">
        <title>The Global Catalogue of Microorganisms (GCM) 10K type strain sequencing project: providing services to taxonomists for standard genome sequencing and annotation.</title>
        <authorList>
            <consortium name="The Broad Institute Genomics Platform"/>
            <consortium name="The Broad Institute Genome Sequencing Center for Infectious Disease"/>
            <person name="Wu L."/>
            <person name="Ma J."/>
        </authorList>
    </citation>
    <scope>NUCLEOTIDE SEQUENCE [LARGE SCALE GENOMIC DNA]</scope>
    <source>
        <strain evidence="10">CCM 8911</strain>
    </source>
</reference>
<protein>
    <recommendedName>
        <fullName evidence="3 6">Beta-galactosidase</fullName>
        <shortName evidence="6">Beta-gal</shortName>
        <ecNumber evidence="3 6">3.2.1.23</ecNumber>
    </recommendedName>
</protein>
<sequence length="680" mass="77270">MNFNVDEKLLHGGDYNPDQWLDYPDIIDQDFALMKKAHINTITLGVFAWSALEPEEGHFDFSWMDDIFARMNQLGGNVILATPSGARPQWLSEKYPEVNRVDERLQRHTHGFRHDHCYSSPVYRAKVKLINTKLAERYGQNPALAMWHVSNEYSGECFCDLCEANWQRWLQAKYHTLKALNDAWLTSFWGGTYSSWHQIKVPSQLASTKIHGMALDWRRFNTAITIDFFDAEVAPLRAANAAVPVTTNFMAEGPGHDFIPLQGLDYGAFAKHVDLVSWDSYPQWNNDYEPLAETAMKTAFVHDTFYGLKEQPFLVMESAPSRVNTPVAKLKRPGVHALASFQQIAHGSEGSLYFQIRAARANSEKFHGAVIGHDGSDDTRVFKEVAAYGARLSALAGLRKAKRQAKVGIVYDWDVLWAQHREAAFGRDRKRYFQTLEDHYAYFWQHDIPVTLVPVDHDFRQYDLVIAPMLYLMRPELMTRLRAYVSQGGTLVATYFTGIVDEHDSVYLGGWPAPLQETFGIKLGEFDSVYPDEHNHVDFAGQQFETHDYNQLIEPVDAEVLGRYQDDFYAGSPAITRHRFGQGTAYYIGPRTKRDLLNVLYASLPVVQAELARLVAKPNPAVSIQSRVGQGERTYFIMNFSSCPQTISLARPLIDCESHGPLLGQLVLTPYRVVIAKERA</sequence>
<dbReference type="Gene3D" id="2.60.40.1180">
    <property type="entry name" value="Golgi alpha-mannosidase II"/>
    <property type="match status" value="1"/>
</dbReference>
<dbReference type="PANTHER" id="PTHR36447:SF1">
    <property type="entry name" value="BETA-GALACTOSIDASE GANA"/>
    <property type="match status" value="1"/>
</dbReference>
<dbReference type="Gene3D" id="3.40.50.880">
    <property type="match status" value="1"/>
</dbReference>
<evidence type="ECO:0000256" key="5">
    <source>
        <dbReference type="ARBA" id="ARBA00023295"/>
    </source>
</evidence>
<dbReference type="InterPro" id="IPR003476">
    <property type="entry name" value="Glyco_hydro_42"/>
</dbReference>
<evidence type="ECO:0000313" key="10">
    <source>
        <dbReference type="Proteomes" id="UP001597249"/>
    </source>
</evidence>
<evidence type="ECO:0000313" key="9">
    <source>
        <dbReference type="EMBL" id="MFD1393102.1"/>
    </source>
</evidence>
<gene>
    <name evidence="9" type="ORF">ACFQ3L_05775</name>
</gene>
<dbReference type="EC" id="3.2.1.23" evidence="3 6"/>
<dbReference type="SUPFAM" id="SSF52317">
    <property type="entry name" value="Class I glutamine amidotransferase-like"/>
    <property type="match status" value="1"/>
</dbReference>
<keyword evidence="4 6" id="KW-0378">Hydrolase</keyword>
<comment type="similarity">
    <text evidence="2 6">Belongs to the glycosyl hydrolase 42 family.</text>
</comment>
<comment type="caution">
    <text evidence="9">The sequence shown here is derived from an EMBL/GenBank/DDBJ whole genome shotgun (WGS) entry which is preliminary data.</text>
</comment>
<dbReference type="Pfam" id="PF02449">
    <property type="entry name" value="Glyco_hydro_42"/>
    <property type="match status" value="1"/>
</dbReference>
<dbReference type="InterPro" id="IPR013738">
    <property type="entry name" value="Beta_galactosidase_Trimer"/>
</dbReference>
<dbReference type="InterPro" id="IPR029062">
    <property type="entry name" value="Class_I_gatase-like"/>
</dbReference>
<keyword evidence="5 6" id="KW-0326">Glycosidase</keyword>
<dbReference type="SUPFAM" id="SSF51445">
    <property type="entry name" value="(Trans)glycosidases"/>
    <property type="match status" value="1"/>
</dbReference>
<name>A0ABW4BA80_9LACO</name>
<dbReference type="RefSeq" id="WP_125585116.1">
    <property type="nucleotide sequence ID" value="NZ_JBHTMO010000015.1"/>
</dbReference>
<dbReference type="InterPro" id="IPR013529">
    <property type="entry name" value="Glyco_hydro_42_N"/>
</dbReference>
<dbReference type="GO" id="GO:0004565">
    <property type="term" value="F:beta-galactosidase activity"/>
    <property type="evidence" value="ECO:0007669"/>
    <property type="project" value="UniProtKB-EC"/>
</dbReference>
<accession>A0ABW4BA80</accession>
<dbReference type="EMBL" id="JBHTMO010000015">
    <property type="protein sequence ID" value="MFD1393102.1"/>
    <property type="molecule type" value="Genomic_DNA"/>
</dbReference>
<dbReference type="CDD" id="cd03143">
    <property type="entry name" value="A4_beta-galactosidase_middle_domain"/>
    <property type="match status" value="1"/>
</dbReference>
<feature type="domain" description="Glycoside hydrolase family 42 N-terminal" evidence="7">
    <location>
        <begin position="14"/>
        <end position="394"/>
    </location>
</feature>
<evidence type="ECO:0000256" key="6">
    <source>
        <dbReference type="PIRNR" id="PIRNR001084"/>
    </source>
</evidence>
<evidence type="ECO:0000256" key="4">
    <source>
        <dbReference type="ARBA" id="ARBA00022801"/>
    </source>
</evidence>
<evidence type="ECO:0000259" key="7">
    <source>
        <dbReference type="Pfam" id="PF02449"/>
    </source>
</evidence>
<proteinExistence type="inferred from homology"/>
<dbReference type="PANTHER" id="PTHR36447">
    <property type="entry name" value="BETA-GALACTOSIDASE GANA"/>
    <property type="match status" value="1"/>
</dbReference>
<feature type="domain" description="Beta-galactosidase trimerisation" evidence="8">
    <location>
        <begin position="405"/>
        <end position="604"/>
    </location>
</feature>
<evidence type="ECO:0000256" key="3">
    <source>
        <dbReference type="ARBA" id="ARBA00012756"/>
    </source>
</evidence>
<dbReference type="PIRSF" id="PIRSF001084">
    <property type="entry name" value="B-galactosidase"/>
    <property type="match status" value="1"/>
</dbReference>
<dbReference type="Pfam" id="PF08532">
    <property type="entry name" value="Glyco_hydro_42M"/>
    <property type="match status" value="1"/>
</dbReference>
<organism evidence="9 10">
    <name type="scientific">Lacticaseibacillus jixianensis</name>
    <dbReference type="NCBI Taxonomy" id="2486012"/>
    <lineage>
        <taxon>Bacteria</taxon>
        <taxon>Bacillati</taxon>
        <taxon>Bacillota</taxon>
        <taxon>Bacilli</taxon>
        <taxon>Lactobacillales</taxon>
        <taxon>Lactobacillaceae</taxon>
        <taxon>Lacticaseibacillus</taxon>
    </lineage>
</organism>
<evidence type="ECO:0000256" key="1">
    <source>
        <dbReference type="ARBA" id="ARBA00001412"/>
    </source>
</evidence>
<dbReference type="InterPro" id="IPR013780">
    <property type="entry name" value="Glyco_hydro_b"/>
</dbReference>
<dbReference type="Gene3D" id="3.20.20.80">
    <property type="entry name" value="Glycosidases"/>
    <property type="match status" value="1"/>
</dbReference>
<evidence type="ECO:0000259" key="8">
    <source>
        <dbReference type="Pfam" id="PF08532"/>
    </source>
</evidence>
<dbReference type="Proteomes" id="UP001597249">
    <property type="component" value="Unassembled WGS sequence"/>
</dbReference>
<comment type="catalytic activity">
    <reaction evidence="1 6">
        <text>Hydrolysis of terminal non-reducing beta-D-galactose residues in beta-D-galactosides.</text>
        <dbReference type="EC" id="3.2.1.23"/>
    </reaction>
</comment>